<keyword evidence="4 5" id="KW-0472">Membrane</keyword>
<feature type="transmembrane region" description="Helical" evidence="5">
    <location>
        <begin position="107"/>
        <end position="138"/>
    </location>
</feature>
<reference evidence="7 8" key="1">
    <citation type="submission" date="2016-10" db="EMBL/GenBank/DDBJ databases">
        <authorList>
            <person name="de Groot N.N."/>
        </authorList>
    </citation>
    <scope>NUCLEOTIDE SEQUENCE [LARGE SCALE GENOMIC DNA]</scope>
    <source>
        <strain evidence="7 8">DSM 17890</strain>
    </source>
</reference>
<evidence type="ECO:0000256" key="3">
    <source>
        <dbReference type="ARBA" id="ARBA00022989"/>
    </source>
</evidence>
<comment type="subcellular location">
    <subcellularLocation>
        <location evidence="1">Membrane</location>
        <topology evidence="1">Multi-pass membrane protein</topology>
    </subcellularLocation>
</comment>
<keyword evidence="2 5" id="KW-0812">Transmembrane</keyword>
<protein>
    <submittedName>
        <fullName evidence="7">NnrU protein</fullName>
    </submittedName>
</protein>
<evidence type="ECO:0000256" key="5">
    <source>
        <dbReference type="SAM" id="Phobius"/>
    </source>
</evidence>
<evidence type="ECO:0000259" key="6">
    <source>
        <dbReference type="Pfam" id="PF07298"/>
    </source>
</evidence>
<dbReference type="STRING" id="356660.SAMN05444336_103180"/>
<evidence type="ECO:0000256" key="2">
    <source>
        <dbReference type="ARBA" id="ARBA00022692"/>
    </source>
</evidence>
<dbReference type="OrthoDB" id="5293641at2"/>
<proteinExistence type="predicted"/>
<dbReference type="Proteomes" id="UP000199118">
    <property type="component" value="Unassembled WGS sequence"/>
</dbReference>
<organism evidence="7 8">
    <name type="scientific">Albimonas donghaensis</name>
    <dbReference type="NCBI Taxonomy" id="356660"/>
    <lineage>
        <taxon>Bacteria</taxon>
        <taxon>Pseudomonadati</taxon>
        <taxon>Pseudomonadota</taxon>
        <taxon>Alphaproteobacteria</taxon>
        <taxon>Rhodobacterales</taxon>
        <taxon>Paracoccaceae</taxon>
        <taxon>Albimonas</taxon>
    </lineage>
</organism>
<evidence type="ECO:0000313" key="8">
    <source>
        <dbReference type="Proteomes" id="UP000199118"/>
    </source>
</evidence>
<keyword evidence="8" id="KW-1185">Reference proteome</keyword>
<evidence type="ECO:0000256" key="1">
    <source>
        <dbReference type="ARBA" id="ARBA00004141"/>
    </source>
</evidence>
<accession>A0A1H2YMD5</accession>
<keyword evidence="3 5" id="KW-1133">Transmembrane helix</keyword>
<evidence type="ECO:0000313" key="7">
    <source>
        <dbReference type="EMBL" id="SDX06240.1"/>
    </source>
</evidence>
<feature type="transmembrane region" description="Helical" evidence="5">
    <location>
        <begin position="66"/>
        <end position="87"/>
    </location>
</feature>
<dbReference type="GO" id="GO:0016020">
    <property type="term" value="C:membrane"/>
    <property type="evidence" value="ECO:0007669"/>
    <property type="project" value="UniProtKB-SubCell"/>
</dbReference>
<feature type="transmembrane region" description="Helical" evidence="5">
    <location>
        <begin position="36"/>
        <end position="54"/>
    </location>
</feature>
<dbReference type="InterPro" id="IPR009915">
    <property type="entry name" value="NnrU_dom"/>
</dbReference>
<dbReference type="EMBL" id="FNMZ01000003">
    <property type="protein sequence ID" value="SDX06240.1"/>
    <property type="molecule type" value="Genomic_DNA"/>
</dbReference>
<feature type="transmembrane region" description="Helical" evidence="5">
    <location>
        <begin position="159"/>
        <end position="179"/>
    </location>
</feature>
<evidence type="ECO:0000256" key="4">
    <source>
        <dbReference type="ARBA" id="ARBA00023136"/>
    </source>
</evidence>
<dbReference type="AlphaFoldDB" id="A0A1H2YMD5"/>
<dbReference type="Pfam" id="PF07298">
    <property type="entry name" value="NnrU"/>
    <property type="match status" value="1"/>
</dbReference>
<gene>
    <name evidence="7" type="ORF">SAMN05444336_103180</name>
</gene>
<feature type="domain" description="NnrU" evidence="6">
    <location>
        <begin position="3"/>
        <end position="180"/>
    </location>
</feature>
<dbReference type="RefSeq" id="WP_092681403.1">
    <property type="nucleotide sequence ID" value="NZ_FNMZ01000003.1"/>
</dbReference>
<sequence>MTLLILGVVLWWATHSIPLVAPRFRAAMVARHGEKTWRGGFALLTLAIVAMLVIGYQQAEYEELWFLPWAVHLNNLMMLIAVGLFGASHSKGNAKRHVRHPQLLAVIVWAVAHLLVNGDVASLILFGGLGVWSVAAIFATNARDGAWVKPAPAPRKKDFILVGITVVAFAVITVIHGLIGPSPFPV</sequence>
<name>A0A1H2YMD5_9RHOB</name>